<dbReference type="CDD" id="cd00110">
    <property type="entry name" value="LamG"/>
    <property type="match status" value="2"/>
</dbReference>
<accession>A0A8R1YJJ5</accession>
<gene>
    <name evidence="11" type="primary">WBGene00117735</name>
</gene>
<dbReference type="InterPro" id="IPR000742">
    <property type="entry name" value="EGF"/>
</dbReference>
<dbReference type="CDD" id="cd00051">
    <property type="entry name" value="EFh"/>
    <property type="match status" value="1"/>
</dbReference>
<dbReference type="FunFam" id="1.10.238.10:FF:000003">
    <property type="entry name" value="Calmodulin A"/>
    <property type="match status" value="1"/>
</dbReference>
<feature type="disulfide bond" evidence="8">
    <location>
        <begin position="756"/>
        <end position="768"/>
    </location>
</feature>
<sequence>MRLLSLVVVWYHLSGLVPSVEARRRGCGYVSRRIINDTLHSWPIVLTGVVISRSRDKSDTSQEIVKLHVKRVYSGREYVDGGNEIDIYGFTKNIPCSSLARGSVRVFPLTVTGNHLYLAAAPLRVSLHALDLLHSLSTGRSRADQFENGGQRNLLFARRRDVLSVRVALIQLVLVTVVLRVVGRSSLNQSADHVTYASLCHLSVRACVRSKERGVQRVPEFAVDDQSLKVLHYGECQWHPLCLMRLSLSLSLVRRFRRLFARDDYPSLCKLRVAACHTKRNITLKFFGKCDPCSSLSCQPGTVCKVEEGTRKAQCRCSKQCTFEDKPVCATDGKTYQNECLMSVEACRTDRELAVYRRGSCNESTPCTALRCHWGQSCVIEVQKVIGKAELQGITSLKSGDGESLIVQDVARCECAQSCPQVMRPVCGADDRTYDSECELLREACVHRRRNHVKHQGACGHGLCSSFPCPPPQICRLSHDRTPICACPECPDEYSPVCASDGRTYANECKMRRASCVHGGDALFVRYNDECAGCSDLKCSHLYTECISDIKGSASCQCPVCPIANTTTTLAAVCGTNGVTYSSLCHLQAASCRTGVFIASAFSGKCDSCATVECGYGEECRGGKCECAYECDEDDNDSNRVTPRSGHEDVCGSDGVIYPSRCRLALAACKAKSPISAVPLLHCHSAMAERRKEGREGAGLKEDCGCNPIGAYGSACDREGQCRCRPGVGGKICSHCSPGFWGIHLIAKGRTSCTPCGCSVFGSSRGDCEQSSGVCECKPGVRGERCTSCIAEGHVLTSRGCIPKEERKEGEVPCNIEPCVHGAECRTGRCVSNQTLISSCDHHFAPLGGGVASTMPVCGSDGRSYDNACHLERHACLRQIDLVPVSLGLCSEVDDPPSTTTAAPTTTHRQHVRPTVHPTTSAPSITAELGTSPPEIKLGSICVDDSDCKNIVIHSIDRRLEGGLTWRRQTTIRPNVTITFAPSSPDGTLLYVRAADRRNDFSLSSELGKLIVKMDGERIESENELPQGSPISISVLFHSSSIHIQMGGERITRKAKERSEIAKQVQFGASPDGDSSIGGCLLSAALNDDPVRVKDLQGGDEIEETCHQYEERLAAKNEEKLENFVVQVDLTAHTAMITYPEVRIDVRNAVSIRITLKPSTPDGVVFFWGRPMESGKSADFLALFLIAYQPTFFWNLGSGIAYVKAKALDTHRWSTVTFGRDLKNGSIQIDDGLIVQGQSPGKLVHLDIHGETVYLGGIPSLSLLPSRLRSLSSNYSGHVSSLTINDRHFPLHQVTFIPTEISRVLPCENSEKSDVSAIASHYPVTEYLLGIQQNSPKKSSHDPEGPSPMRSFTISSLENKQISQDNNHTLFIAFRSLWTDTVVEGDETPCGREEEGCGHGVCQTRANEFTCKCERGWRGERCADEGESDAAFFDGSKVEFAYLNKINQSVASSSRSSFSFSLKTFSTDGHLWWEAGTDDYFLLFLREGQIHVVKNLGNDASLKPVNVRGVRVNDGSWHTIHVERNFRNTTITVDGRNPLWIVASPGSSELNTDGLVYLGGRYTPAYTKFRLPGIFVGCIKEVTINDRELDVRMDSISEKVPALCRLLSQLYSSQLSHYYLFLSAFLDLSNGINTFKTETSRIQKTIVLVHPPIFVKFAMNITEIHVTFHYILLLPSSLPQSTRIPVSCGSSRRYCKDKRWIFLLWDKWRGEKSGGGEENGRTMSSRDCVDRRESQNTEKRERGSESRSPLSLSFYHSHPHGDDADDALEALTPEQLEQYRKYFNMFDKENKGYIRANQTVHALEIISMAPILLNFDDFANHSRFTSLMNTVARRRKIPCAFHLKGESNSQVFTTVETPKSSRILRGNGYINVSDLRDILRALDDNVSEEELDEMITEIDADGSGTVDFDEFMEMMSGE</sequence>
<dbReference type="SUPFAM" id="SSF49899">
    <property type="entry name" value="Concanavalin A-like lectins/glucanases"/>
    <property type="match status" value="2"/>
</dbReference>
<dbReference type="Gene3D" id="2.40.50.120">
    <property type="match status" value="1"/>
</dbReference>
<feature type="region of interest" description="Disordered" evidence="9">
    <location>
        <begin position="1712"/>
        <end position="1752"/>
    </location>
</feature>
<dbReference type="PROSITE" id="PS00022">
    <property type="entry name" value="EGF_1"/>
    <property type="match status" value="1"/>
</dbReference>
<comment type="caution">
    <text evidence="7">Lacks conserved residue(s) required for the propagation of feature annotation.</text>
</comment>
<dbReference type="SMART" id="SM00180">
    <property type="entry name" value="EGF_Lam"/>
    <property type="match status" value="2"/>
</dbReference>
<evidence type="ECO:0000256" key="4">
    <source>
        <dbReference type="ARBA" id="ARBA00022837"/>
    </source>
</evidence>
<dbReference type="InterPro" id="IPR002049">
    <property type="entry name" value="LE_dom"/>
</dbReference>
<dbReference type="PROSITE" id="PS50026">
    <property type="entry name" value="EGF_3"/>
    <property type="match status" value="1"/>
</dbReference>
<dbReference type="Proteomes" id="UP000005239">
    <property type="component" value="Unassembled WGS sequence"/>
</dbReference>
<dbReference type="Pfam" id="PF13499">
    <property type="entry name" value="EF-hand_7"/>
    <property type="match status" value="1"/>
</dbReference>
<keyword evidence="2 10" id="KW-0732">Signal</keyword>
<dbReference type="SMART" id="SM00282">
    <property type="entry name" value="LamG"/>
    <property type="match status" value="3"/>
</dbReference>
<dbReference type="Pfam" id="PF00053">
    <property type="entry name" value="EGF_laminin"/>
    <property type="match status" value="2"/>
</dbReference>
<dbReference type="InterPro" id="IPR002350">
    <property type="entry name" value="Kazal_dom"/>
</dbReference>
<dbReference type="SUPFAM" id="SSF47473">
    <property type="entry name" value="EF-hand"/>
    <property type="match status" value="1"/>
</dbReference>
<evidence type="ECO:0000256" key="9">
    <source>
        <dbReference type="SAM" id="MobiDB-lite"/>
    </source>
</evidence>
<feature type="disulfide bond" evidence="8">
    <location>
        <begin position="724"/>
        <end position="733"/>
    </location>
</feature>
<feature type="compositionally biased region" description="Low complexity" evidence="9">
    <location>
        <begin position="898"/>
        <end position="907"/>
    </location>
</feature>
<dbReference type="InterPro" id="IPR013320">
    <property type="entry name" value="ConA-like_dom_sf"/>
</dbReference>
<dbReference type="InterPro" id="IPR011992">
    <property type="entry name" value="EF-hand-dom_pair"/>
</dbReference>
<dbReference type="InterPro" id="IPR018247">
    <property type="entry name" value="EF_Hand_1_Ca_BS"/>
</dbReference>
<feature type="chain" id="PRO_5043411143" evidence="10">
    <location>
        <begin position="23"/>
        <end position="1918"/>
    </location>
</feature>
<dbReference type="InterPro" id="IPR001791">
    <property type="entry name" value="Laminin_G"/>
</dbReference>
<dbReference type="InterPro" id="IPR002048">
    <property type="entry name" value="EF_hand_dom"/>
</dbReference>
<dbReference type="SUPFAM" id="SSF57196">
    <property type="entry name" value="EGF/Laminin"/>
    <property type="match status" value="1"/>
</dbReference>
<protein>
    <submittedName>
        <fullName evidence="11">Agr-1</fullName>
    </submittedName>
</protein>
<evidence type="ECO:0000313" key="12">
    <source>
        <dbReference type="Proteomes" id="UP000005239"/>
    </source>
</evidence>
<dbReference type="PANTHER" id="PTHR10913:SF45">
    <property type="entry name" value="FOLLISTATIN, ISOFORM A-RELATED"/>
    <property type="match status" value="1"/>
</dbReference>
<feature type="signal peptide" evidence="10">
    <location>
        <begin position="1"/>
        <end position="22"/>
    </location>
</feature>
<reference evidence="11" key="2">
    <citation type="submission" date="2022-06" db="UniProtKB">
        <authorList>
            <consortium name="EnsemblMetazoa"/>
        </authorList>
    </citation>
    <scope>IDENTIFICATION</scope>
    <source>
        <strain evidence="11">PS312</strain>
    </source>
</reference>
<organism evidence="11 12">
    <name type="scientific">Pristionchus pacificus</name>
    <name type="common">Parasitic nematode worm</name>
    <dbReference type="NCBI Taxonomy" id="54126"/>
    <lineage>
        <taxon>Eukaryota</taxon>
        <taxon>Metazoa</taxon>
        <taxon>Ecdysozoa</taxon>
        <taxon>Nematoda</taxon>
        <taxon>Chromadorea</taxon>
        <taxon>Rhabditida</taxon>
        <taxon>Rhabditina</taxon>
        <taxon>Diplogasteromorpha</taxon>
        <taxon>Diplogasteroidea</taxon>
        <taxon>Neodiplogasteridae</taxon>
        <taxon>Pristionchus</taxon>
    </lineage>
</organism>
<dbReference type="GO" id="GO:0030154">
    <property type="term" value="P:cell differentiation"/>
    <property type="evidence" value="ECO:0000318"/>
    <property type="project" value="GO_Central"/>
</dbReference>
<dbReference type="Pfam" id="PF07648">
    <property type="entry name" value="Kazal_2"/>
    <property type="match status" value="8"/>
</dbReference>
<proteinExistence type="predicted"/>
<evidence type="ECO:0000256" key="2">
    <source>
        <dbReference type="ARBA" id="ARBA00022729"/>
    </source>
</evidence>
<evidence type="ECO:0000256" key="3">
    <source>
        <dbReference type="ARBA" id="ARBA00022737"/>
    </source>
</evidence>
<keyword evidence="5" id="KW-0722">Serine protease inhibitor</keyword>
<dbReference type="InterPro" id="IPR008993">
    <property type="entry name" value="TIMP-like_OB-fold"/>
</dbReference>
<dbReference type="PROSITE" id="PS00018">
    <property type="entry name" value="EF_HAND_1"/>
    <property type="match status" value="1"/>
</dbReference>
<dbReference type="Gene3D" id="3.30.60.30">
    <property type="match status" value="8"/>
</dbReference>
<dbReference type="SMART" id="SM00181">
    <property type="entry name" value="EGF"/>
    <property type="match status" value="4"/>
</dbReference>
<dbReference type="Pfam" id="PF02210">
    <property type="entry name" value="Laminin_G_2"/>
    <property type="match status" value="2"/>
</dbReference>
<feature type="disulfide bond" evidence="8">
    <location>
        <begin position="758"/>
        <end position="775"/>
    </location>
</feature>
<evidence type="ECO:0000256" key="5">
    <source>
        <dbReference type="ARBA" id="ARBA00022900"/>
    </source>
</evidence>
<keyword evidence="12" id="KW-1185">Reference proteome</keyword>
<feature type="disulfide bond" evidence="8">
    <location>
        <begin position="704"/>
        <end position="716"/>
    </location>
</feature>
<dbReference type="PROSITE" id="PS50222">
    <property type="entry name" value="EF_HAND_2"/>
    <property type="match status" value="2"/>
</dbReference>
<dbReference type="EnsemblMetazoa" id="PPA28181.1">
    <property type="protein sequence ID" value="PPA28181.1"/>
    <property type="gene ID" value="WBGene00117735"/>
</dbReference>
<keyword evidence="1" id="KW-0646">Protease inhibitor</keyword>
<dbReference type="Gene3D" id="2.60.120.200">
    <property type="match status" value="3"/>
</dbReference>
<dbReference type="PROSITE" id="PS01248">
    <property type="entry name" value="EGF_LAM_1"/>
    <property type="match status" value="1"/>
</dbReference>
<evidence type="ECO:0000256" key="6">
    <source>
        <dbReference type="ARBA" id="ARBA00023157"/>
    </source>
</evidence>
<keyword evidence="4" id="KW-0106">Calcium</keyword>
<dbReference type="PROSITE" id="PS01186">
    <property type="entry name" value="EGF_2"/>
    <property type="match status" value="1"/>
</dbReference>
<keyword evidence="3" id="KW-0677">Repeat</keyword>
<dbReference type="PROSITE" id="PS50025">
    <property type="entry name" value="LAM_G_DOMAIN"/>
    <property type="match status" value="2"/>
</dbReference>
<dbReference type="Gene3D" id="2.10.25.10">
    <property type="entry name" value="Laminin"/>
    <property type="match status" value="2"/>
</dbReference>
<dbReference type="PANTHER" id="PTHR10913">
    <property type="entry name" value="FOLLISTATIN-RELATED"/>
    <property type="match status" value="1"/>
</dbReference>
<evidence type="ECO:0000313" key="11">
    <source>
        <dbReference type="EnsemblMetazoa" id="PPA28181.1"/>
    </source>
</evidence>
<keyword evidence="7" id="KW-0245">EGF-like domain</keyword>
<evidence type="ECO:0000256" key="1">
    <source>
        <dbReference type="ARBA" id="ARBA00022690"/>
    </source>
</evidence>
<dbReference type="FunFam" id="3.30.60.30:FF:000040">
    <property type="entry name" value="Agrin, putative"/>
    <property type="match status" value="1"/>
</dbReference>
<dbReference type="SUPFAM" id="SSF100895">
    <property type="entry name" value="Kazal-type serine protease inhibitors"/>
    <property type="match status" value="6"/>
</dbReference>
<evidence type="ECO:0000256" key="7">
    <source>
        <dbReference type="PROSITE-ProRule" id="PRU00076"/>
    </source>
</evidence>
<feature type="disulfide bond" evidence="7">
    <location>
        <begin position="1413"/>
        <end position="1422"/>
    </location>
</feature>
<evidence type="ECO:0000256" key="8">
    <source>
        <dbReference type="PROSITE-ProRule" id="PRU00460"/>
    </source>
</evidence>
<dbReference type="PROSITE" id="PS50027">
    <property type="entry name" value="EGF_LAM_2"/>
    <property type="match status" value="2"/>
</dbReference>
<dbReference type="GO" id="GO:0005576">
    <property type="term" value="C:extracellular region"/>
    <property type="evidence" value="ECO:0000318"/>
    <property type="project" value="GO_Central"/>
</dbReference>
<dbReference type="CDD" id="cd00055">
    <property type="entry name" value="EGF_Lam"/>
    <property type="match status" value="2"/>
</dbReference>
<dbReference type="FunFam" id="3.30.60.30:FF:000072">
    <property type="entry name" value="Agrin, putative"/>
    <property type="match status" value="1"/>
</dbReference>
<name>A0A2A6B6T7_PRIPA</name>
<keyword evidence="8" id="KW-0424">Laminin EGF-like domain</keyword>
<dbReference type="InterPro" id="IPR050653">
    <property type="entry name" value="Prot_Inhib_GrowthFact_Antg"/>
</dbReference>
<accession>A0A2A6B6T7</accession>
<feature type="disulfide bond" evidence="8">
    <location>
        <begin position="777"/>
        <end position="786"/>
    </location>
</feature>
<evidence type="ECO:0000256" key="10">
    <source>
        <dbReference type="SAM" id="SignalP"/>
    </source>
</evidence>
<reference evidence="12" key="1">
    <citation type="journal article" date="2008" name="Nat. Genet.">
        <title>The Pristionchus pacificus genome provides a unique perspective on nematode lifestyle and parasitism.</title>
        <authorList>
            <person name="Dieterich C."/>
            <person name="Clifton S.W."/>
            <person name="Schuster L.N."/>
            <person name="Chinwalla A."/>
            <person name="Delehaunty K."/>
            <person name="Dinkelacker I."/>
            <person name="Fulton L."/>
            <person name="Fulton R."/>
            <person name="Godfrey J."/>
            <person name="Minx P."/>
            <person name="Mitreva M."/>
            <person name="Roeseler W."/>
            <person name="Tian H."/>
            <person name="Witte H."/>
            <person name="Yang S.P."/>
            <person name="Wilson R.K."/>
            <person name="Sommer R.J."/>
        </authorList>
    </citation>
    <scope>NUCLEOTIDE SEQUENCE [LARGE SCALE GENOMIC DNA]</scope>
    <source>
        <strain evidence="12">PS312</strain>
    </source>
</reference>
<dbReference type="Gene3D" id="1.10.238.10">
    <property type="entry name" value="EF-hand"/>
    <property type="match status" value="1"/>
</dbReference>
<dbReference type="SMART" id="SM00280">
    <property type="entry name" value="KAZAL"/>
    <property type="match status" value="7"/>
</dbReference>
<dbReference type="PROSITE" id="PS51465">
    <property type="entry name" value="KAZAL_2"/>
    <property type="match status" value="5"/>
</dbReference>
<keyword evidence="6 7" id="KW-1015">Disulfide bond</keyword>
<dbReference type="InterPro" id="IPR036058">
    <property type="entry name" value="Kazal_dom_sf"/>
</dbReference>
<feature type="compositionally biased region" description="Basic and acidic residues" evidence="9">
    <location>
        <begin position="1727"/>
        <end position="1745"/>
    </location>
</feature>
<dbReference type="SMART" id="SM00054">
    <property type="entry name" value="EFh"/>
    <property type="match status" value="2"/>
</dbReference>
<dbReference type="GO" id="GO:0005509">
    <property type="term" value="F:calcium ion binding"/>
    <property type="evidence" value="ECO:0007669"/>
    <property type="project" value="InterPro"/>
</dbReference>
<dbReference type="CDD" id="cd00104">
    <property type="entry name" value="KAZAL_FS"/>
    <property type="match status" value="6"/>
</dbReference>
<feature type="region of interest" description="Disordered" evidence="9">
    <location>
        <begin position="898"/>
        <end position="930"/>
    </location>
</feature>